<name>A0A973W608_9BRAD</name>
<dbReference type="AlphaFoldDB" id="A0A973W608"/>
<proteinExistence type="predicted"/>
<evidence type="ECO:0008006" key="2">
    <source>
        <dbReference type="Google" id="ProtNLM"/>
    </source>
</evidence>
<comment type="caution">
    <text evidence="1">The sequence shown here is derived from an EMBL/GenBank/DDBJ whole genome shotgun (WGS) entry which is preliminary data.</text>
</comment>
<protein>
    <recommendedName>
        <fullName evidence="2">Helix-turn-helix domain-containing protein</fullName>
    </recommendedName>
</protein>
<accession>A0A973W608</accession>
<organism evidence="1">
    <name type="scientific">Bradyrhizobium septentrionale</name>
    <dbReference type="NCBI Taxonomy" id="1404411"/>
    <lineage>
        <taxon>Bacteria</taxon>
        <taxon>Pseudomonadati</taxon>
        <taxon>Pseudomonadota</taxon>
        <taxon>Alphaproteobacteria</taxon>
        <taxon>Hyphomicrobiales</taxon>
        <taxon>Nitrobacteraceae</taxon>
        <taxon>Bradyrhizobium</taxon>
    </lineage>
</organism>
<evidence type="ECO:0000313" key="1">
    <source>
        <dbReference type="EMBL" id="NVI48231.1"/>
    </source>
</evidence>
<dbReference type="EMBL" id="JAAOLE020000001">
    <property type="protein sequence ID" value="NVI48231.1"/>
    <property type="molecule type" value="Genomic_DNA"/>
</dbReference>
<reference evidence="1" key="1">
    <citation type="submission" date="2020-06" db="EMBL/GenBank/DDBJ databases">
        <title>Whole Genome Sequence of Bradyrhizobium sp. Strain 1S1.</title>
        <authorList>
            <person name="Bromfield E.S.P."/>
            <person name="Cloutier S."/>
        </authorList>
    </citation>
    <scope>NUCLEOTIDE SEQUENCE [LARGE SCALE GENOMIC DNA]</scope>
    <source>
        <strain evidence="1">1S1</strain>
    </source>
</reference>
<gene>
    <name evidence="1" type="ORF">HAP48_036110</name>
</gene>
<sequence length="108" mass="12069">MGDGLDFYVTRVILRPFDRREALSLSAAAKLAGRSHSTLRNWCEEHGIGRRIAGGNWAVSRVALQMLLDGEAEALFEYHMGNRDHPLVAVYFERAGLKCLISPNRVLS</sequence>